<keyword evidence="1" id="KW-0472">Membrane</keyword>
<evidence type="ECO:0000313" key="2">
    <source>
        <dbReference type="EMBL" id="PKK61241.1"/>
    </source>
</evidence>
<dbReference type="PROSITE" id="PS00141">
    <property type="entry name" value="ASP_PROTEASE"/>
    <property type="match status" value="1"/>
</dbReference>
<keyword evidence="1" id="KW-1133">Transmembrane helix</keyword>
<reference evidence="2 3" key="2">
    <citation type="submission" date="2017-10" db="EMBL/GenBank/DDBJ databases">
        <title>Extensive intraspecific genome diversity in a model arbuscular mycorrhizal fungus.</title>
        <authorList>
            <person name="Chen E.C.H."/>
            <person name="Morin E."/>
            <person name="Baudet D."/>
            <person name="Noel J."/>
            <person name="Ndikumana S."/>
            <person name="Charron P."/>
            <person name="St-Onge C."/>
            <person name="Giorgi J."/>
            <person name="Grigoriev I.V."/>
            <person name="Roux C."/>
            <person name="Martin F.M."/>
            <person name="Corradi N."/>
        </authorList>
    </citation>
    <scope>NUCLEOTIDE SEQUENCE [LARGE SCALE GENOMIC DNA]</scope>
    <source>
        <strain evidence="2 3">C2</strain>
    </source>
</reference>
<comment type="caution">
    <text evidence="2">The sequence shown here is derived from an EMBL/GenBank/DDBJ whole genome shotgun (WGS) entry which is preliminary data.</text>
</comment>
<feature type="transmembrane region" description="Helical" evidence="1">
    <location>
        <begin position="206"/>
        <end position="221"/>
    </location>
</feature>
<evidence type="ECO:0000256" key="1">
    <source>
        <dbReference type="SAM" id="Phobius"/>
    </source>
</evidence>
<evidence type="ECO:0000313" key="3">
    <source>
        <dbReference type="Proteomes" id="UP000233469"/>
    </source>
</evidence>
<organism evidence="2 3">
    <name type="scientific">Rhizophagus irregularis</name>
    <dbReference type="NCBI Taxonomy" id="588596"/>
    <lineage>
        <taxon>Eukaryota</taxon>
        <taxon>Fungi</taxon>
        <taxon>Fungi incertae sedis</taxon>
        <taxon>Mucoromycota</taxon>
        <taxon>Glomeromycotina</taxon>
        <taxon>Glomeromycetes</taxon>
        <taxon>Glomerales</taxon>
        <taxon>Glomeraceae</taxon>
        <taxon>Rhizophagus</taxon>
    </lineage>
</organism>
<protein>
    <submittedName>
        <fullName evidence="2">Uncharacterized protein</fullName>
    </submittedName>
</protein>
<dbReference type="GO" id="GO:0006508">
    <property type="term" value="P:proteolysis"/>
    <property type="evidence" value="ECO:0007669"/>
    <property type="project" value="InterPro"/>
</dbReference>
<accession>A0A2N1MHW6</accession>
<reference evidence="2 3" key="1">
    <citation type="submission" date="2016-04" db="EMBL/GenBank/DDBJ databases">
        <title>Genome analyses suggest a sexual origin of heterokaryosis in a supposedly ancient asexual fungus.</title>
        <authorList>
            <person name="Ropars J."/>
            <person name="Sedzielewska K."/>
            <person name="Noel J."/>
            <person name="Charron P."/>
            <person name="Farinelli L."/>
            <person name="Marton T."/>
            <person name="Kruger M."/>
            <person name="Pelin A."/>
            <person name="Brachmann A."/>
            <person name="Corradi N."/>
        </authorList>
    </citation>
    <scope>NUCLEOTIDE SEQUENCE [LARGE SCALE GENOMIC DNA]</scope>
    <source>
        <strain evidence="2 3">C2</strain>
    </source>
</reference>
<keyword evidence="1" id="KW-0812">Transmembrane</keyword>
<feature type="transmembrane region" description="Helical" evidence="1">
    <location>
        <begin position="183"/>
        <end position="200"/>
    </location>
</feature>
<gene>
    <name evidence="2" type="ORF">RhiirC2_760955</name>
</gene>
<dbReference type="VEuPathDB" id="FungiDB:RhiirFUN_023156"/>
<dbReference type="EMBL" id="LLXL01002291">
    <property type="protein sequence ID" value="PKK61241.1"/>
    <property type="molecule type" value="Genomic_DNA"/>
</dbReference>
<name>A0A2N1MHW6_9GLOM</name>
<dbReference type="GO" id="GO:0004190">
    <property type="term" value="F:aspartic-type endopeptidase activity"/>
    <property type="evidence" value="ECO:0007669"/>
    <property type="project" value="InterPro"/>
</dbReference>
<dbReference type="VEuPathDB" id="FungiDB:FUN_017780"/>
<proteinExistence type="predicted"/>
<dbReference type="InterPro" id="IPR001969">
    <property type="entry name" value="Aspartic_peptidase_AS"/>
</dbReference>
<dbReference type="Proteomes" id="UP000233469">
    <property type="component" value="Unassembled WGS sequence"/>
</dbReference>
<sequence>MPEDNYPSNMYDLLLIDLSSKALHQEVSEMLNVTYLAETTQKELKEVKAIVYGPNYRVIVSLPVKIGRRTSRNVFFIVDTGSPVTYICEEVYEKFKVTIPDSKSYYILLNNHPTITHLPPSKSHFTENNVLGVEFLKSTGADFILKFSEERESAFIRFNNKYEVQSQQQSIPKHIFQLEEISWPGKVFSIFLIAIVSFVVFNKKPYLFFFIAIIVLSYIFLQI</sequence>
<dbReference type="VEuPathDB" id="FungiDB:RhiirA1_409152"/>
<dbReference type="AlphaFoldDB" id="A0A2N1MHW6"/>